<dbReference type="CDD" id="cd24008">
    <property type="entry name" value="ASKHA_NBD_GLK"/>
    <property type="match status" value="1"/>
</dbReference>
<dbReference type="GO" id="GO:0004340">
    <property type="term" value="F:glucokinase activity"/>
    <property type="evidence" value="ECO:0007669"/>
    <property type="project" value="UniProtKB-EC"/>
</dbReference>
<dbReference type="EMBL" id="JAATJA010000001">
    <property type="protein sequence ID" value="NJB67440.1"/>
    <property type="molecule type" value="Genomic_DNA"/>
</dbReference>
<comment type="similarity">
    <text evidence="3">Belongs to the bacterial glucokinase family.</text>
</comment>
<dbReference type="Proteomes" id="UP000580856">
    <property type="component" value="Unassembled WGS sequence"/>
</dbReference>
<dbReference type="GO" id="GO:0006096">
    <property type="term" value="P:glycolytic process"/>
    <property type="evidence" value="ECO:0007669"/>
    <property type="project" value="InterPro"/>
</dbReference>
<accession>A0A846QK58</accession>
<dbReference type="InterPro" id="IPR003836">
    <property type="entry name" value="Glucokinase"/>
</dbReference>
<dbReference type="Gene3D" id="3.40.367.20">
    <property type="match status" value="1"/>
</dbReference>
<reference evidence="4 5" key="1">
    <citation type="submission" date="2020-03" db="EMBL/GenBank/DDBJ databases">
        <title>Genomic Encyclopedia of Type Strains, Phase IV (KMG-IV): sequencing the most valuable type-strain genomes for metagenomic binning, comparative biology and taxonomic classification.</title>
        <authorList>
            <person name="Goeker M."/>
        </authorList>
    </citation>
    <scope>NUCLEOTIDE SEQUENCE [LARGE SCALE GENOMIC DNA]</scope>
    <source>
        <strain evidence="4 5">DSM 24233</strain>
    </source>
</reference>
<proteinExistence type="inferred from homology"/>
<keyword evidence="1 4" id="KW-0808">Transferase</keyword>
<gene>
    <name evidence="4" type="ORF">GGQ74_001080</name>
</gene>
<protein>
    <submittedName>
        <fullName evidence="4">Glucokinase</fullName>
        <ecNumber evidence="4">2.7.1.2</ecNumber>
    </submittedName>
</protein>
<evidence type="ECO:0000313" key="5">
    <source>
        <dbReference type="Proteomes" id="UP000580856"/>
    </source>
</evidence>
<dbReference type="PANTHER" id="PTHR47363">
    <property type="entry name" value="GLUCOKINASE"/>
    <property type="match status" value="1"/>
</dbReference>
<dbReference type="AlphaFoldDB" id="A0A846QK58"/>
<evidence type="ECO:0000256" key="1">
    <source>
        <dbReference type="ARBA" id="ARBA00022679"/>
    </source>
</evidence>
<dbReference type="InterPro" id="IPR043129">
    <property type="entry name" value="ATPase_NBD"/>
</dbReference>
<dbReference type="RefSeq" id="WP_167940496.1">
    <property type="nucleotide sequence ID" value="NZ_JAATJA010000001.1"/>
</dbReference>
<evidence type="ECO:0000313" key="4">
    <source>
        <dbReference type="EMBL" id="NJB67440.1"/>
    </source>
</evidence>
<sequence>MRTILAADIGGTNGRFAVFTTDDGRTLRMGASAWLETTCATSFAELVGQLAQRGFPLAPRDADMVGIAIAGPVREGVRCTPPNIAWDIDLGGRDAGLFARSVLINDFTAQALACLTPAVEEATEILPGHADPQAVVAVIGAGTALGKAALVPDGRGGRVVLPTEGGHALFPFVDSEEFAFMEFVRQRTGRRMVIGDMVVSGPGLTLIHEFLTGERLSAAEVAAVAGADSRTIEWMARLYGRACRDFALSTLSLGGVYVSGGVAAKNPVLVTHRAFADAFRTSETHGALLADMPVRLNANEDSGLWGAAYAAAQFLT</sequence>
<dbReference type="SUPFAM" id="SSF53067">
    <property type="entry name" value="Actin-like ATPase domain"/>
    <property type="match status" value="1"/>
</dbReference>
<evidence type="ECO:0000256" key="2">
    <source>
        <dbReference type="ARBA" id="ARBA00022777"/>
    </source>
</evidence>
<dbReference type="GO" id="GO:0005536">
    <property type="term" value="F:D-glucose binding"/>
    <property type="evidence" value="ECO:0007669"/>
    <property type="project" value="InterPro"/>
</dbReference>
<comment type="caution">
    <text evidence="4">The sequence shown here is derived from an EMBL/GenBank/DDBJ whole genome shotgun (WGS) entry which is preliminary data.</text>
</comment>
<dbReference type="Pfam" id="PF02685">
    <property type="entry name" value="Glucokinase"/>
    <property type="match status" value="1"/>
</dbReference>
<dbReference type="GO" id="GO:0005524">
    <property type="term" value="F:ATP binding"/>
    <property type="evidence" value="ECO:0007669"/>
    <property type="project" value="InterPro"/>
</dbReference>
<keyword evidence="5" id="KW-1185">Reference proteome</keyword>
<name>A0A846QK58_9BACT</name>
<evidence type="ECO:0000256" key="3">
    <source>
        <dbReference type="RuleBase" id="RU004046"/>
    </source>
</evidence>
<dbReference type="EC" id="2.7.1.2" evidence="4"/>
<dbReference type="Gene3D" id="3.30.420.40">
    <property type="match status" value="1"/>
</dbReference>
<keyword evidence="2 4" id="KW-0418">Kinase</keyword>
<dbReference type="PANTHER" id="PTHR47363:SF1">
    <property type="entry name" value="GLUCOKINASE"/>
    <property type="match status" value="1"/>
</dbReference>
<organism evidence="4 5">
    <name type="scientific">Desulfobaculum xiamenense</name>
    <dbReference type="NCBI Taxonomy" id="995050"/>
    <lineage>
        <taxon>Bacteria</taxon>
        <taxon>Pseudomonadati</taxon>
        <taxon>Thermodesulfobacteriota</taxon>
        <taxon>Desulfovibrionia</taxon>
        <taxon>Desulfovibrionales</taxon>
        <taxon>Desulfovibrionaceae</taxon>
        <taxon>Desulfobaculum</taxon>
    </lineage>
</organism>